<name>A0A0F9D8Z7_9ZZZZ</name>
<dbReference type="AlphaFoldDB" id="A0A0F9D8Z7"/>
<comment type="caution">
    <text evidence="2">The sequence shown here is derived from an EMBL/GenBank/DDBJ whole genome shotgun (WGS) entry which is preliminary data.</text>
</comment>
<accession>A0A0F9D8Z7</accession>
<proteinExistence type="predicted"/>
<evidence type="ECO:0000313" key="2">
    <source>
        <dbReference type="EMBL" id="KKL50186.1"/>
    </source>
</evidence>
<evidence type="ECO:0000256" key="1">
    <source>
        <dbReference type="SAM" id="MobiDB-lite"/>
    </source>
</evidence>
<protein>
    <submittedName>
        <fullName evidence="2">Uncharacterized protein</fullName>
    </submittedName>
</protein>
<dbReference type="EMBL" id="LAZR01032691">
    <property type="protein sequence ID" value="KKL50186.1"/>
    <property type="molecule type" value="Genomic_DNA"/>
</dbReference>
<reference evidence="2" key="1">
    <citation type="journal article" date="2015" name="Nature">
        <title>Complex archaea that bridge the gap between prokaryotes and eukaryotes.</title>
        <authorList>
            <person name="Spang A."/>
            <person name="Saw J.H."/>
            <person name="Jorgensen S.L."/>
            <person name="Zaremba-Niedzwiedzka K."/>
            <person name="Martijn J."/>
            <person name="Lind A.E."/>
            <person name="van Eijk R."/>
            <person name="Schleper C."/>
            <person name="Guy L."/>
            <person name="Ettema T.J."/>
        </authorList>
    </citation>
    <scope>NUCLEOTIDE SEQUENCE</scope>
</reference>
<organism evidence="2">
    <name type="scientific">marine sediment metagenome</name>
    <dbReference type="NCBI Taxonomy" id="412755"/>
    <lineage>
        <taxon>unclassified sequences</taxon>
        <taxon>metagenomes</taxon>
        <taxon>ecological metagenomes</taxon>
    </lineage>
</organism>
<sequence length="369" mass="43171">MYSFESKNEINKRFEKLETLFKEKYDKCLNKYRNEVSELKTLISEKFCPECGFNWIAHRGELHERINELKGQYNKVNQNYGYLKVGIDINREVLRESFQSIKEVLMGKRHIDVLLEDIKVWLDKLGDEKYKVEHPDQESGLASAGTTDSKSSSNEHNRWKELDDKIGLKGVIRKENPSEQDSKPPIRSIQEANKILEDEGLGGFLSKDKNPSEYDARDQNNAVGKALKKALSEQKESEVYKMIKKVAREVGEYYDKHGYFSWWSEALKQQRINENKEKEPTEAILTIPEEDIHIIMRKLEEYIEPKDLKAVENIIEFHSVFKEFISIRKTDLEKWNAIVCEAFNESVINATSAKLEATNKEMEKYLEEK</sequence>
<gene>
    <name evidence="2" type="ORF">LCGC14_2308000</name>
</gene>
<feature type="region of interest" description="Disordered" evidence="1">
    <location>
        <begin position="133"/>
        <end position="159"/>
    </location>
</feature>